<proteinExistence type="predicted"/>
<organism evidence="1 2">
    <name type="scientific">Agrobacterium larrymoorei</name>
    <dbReference type="NCBI Taxonomy" id="160699"/>
    <lineage>
        <taxon>Bacteria</taxon>
        <taxon>Pseudomonadati</taxon>
        <taxon>Pseudomonadota</taxon>
        <taxon>Alphaproteobacteria</taxon>
        <taxon>Hyphomicrobiales</taxon>
        <taxon>Rhizobiaceae</taxon>
        <taxon>Rhizobium/Agrobacterium group</taxon>
        <taxon>Agrobacterium</taxon>
    </lineage>
</organism>
<dbReference type="RefSeq" id="WP_309772403.1">
    <property type="nucleotide sequence ID" value="NZ_JAVIZC010000003.1"/>
</dbReference>
<accession>A0AAJ2BEZ8</accession>
<dbReference type="EMBL" id="JAVIZC010000003">
    <property type="protein sequence ID" value="MDR6104234.1"/>
    <property type="molecule type" value="Genomic_DNA"/>
</dbReference>
<name>A0AAJ2BEZ8_9HYPH</name>
<dbReference type="Proteomes" id="UP001255601">
    <property type="component" value="Unassembled WGS sequence"/>
</dbReference>
<protein>
    <submittedName>
        <fullName evidence="1">Uncharacterized protein</fullName>
    </submittedName>
</protein>
<evidence type="ECO:0000313" key="1">
    <source>
        <dbReference type="EMBL" id="MDR6104234.1"/>
    </source>
</evidence>
<comment type="caution">
    <text evidence="1">The sequence shown here is derived from an EMBL/GenBank/DDBJ whole genome shotgun (WGS) entry which is preliminary data.</text>
</comment>
<gene>
    <name evidence="1" type="ORF">QE369_004431</name>
</gene>
<reference evidence="1" key="1">
    <citation type="submission" date="2023-08" db="EMBL/GenBank/DDBJ databases">
        <title>Functional and genomic diversity of the sorghum phyllosphere microbiome.</title>
        <authorList>
            <person name="Shade A."/>
        </authorList>
    </citation>
    <scope>NUCLEOTIDE SEQUENCE</scope>
    <source>
        <strain evidence="1">SORGH_AS_0974</strain>
    </source>
</reference>
<sequence length="197" mass="21866">METALSEDRKHELGKLAQRNIEGMAFPASQWEANTLAEVLALARVVVSRPSAEELLAIGMMPYNCHVNCDAQQANDTSGESRHITGWIIYGSDLILHSVVQIGRQWLCMTPQIVPVSPQFEFIPDPMIEWRENDDGNGKTPYRLGVASPSVLRRYPEDHIRALDRFRELVGGGLSAFEAREILAVTLGAELKAKGIL</sequence>
<evidence type="ECO:0000313" key="2">
    <source>
        <dbReference type="Proteomes" id="UP001255601"/>
    </source>
</evidence>
<dbReference type="AlphaFoldDB" id="A0AAJ2BEZ8"/>